<feature type="signal peptide" evidence="2">
    <location>
        <begin position="1"/>
        <end position="35"/>
    </location>
</feature>
<gene>
    <name evidence="3" type="ORF">NBRC3188_2786</name>
</gene>
<evidence type="ECO:0000256" key="1">
    <source>
        <dbReference type="SAM" id="MobiDB-lite"/>
    </source>
</evidence>
<feature type="compositionally biased region" description="Polar residues" evidence="1">
    <location>
        <begin position="83"/>
        <end position="94"/>
    </location>
</feature>
<feature type="region of interest" description="Disordered" evidence="1">
    <location>
        <begin position="205"/>
        <end position="225"/>
    </location>
</feature>
<feature type="region of interest" description="Disordered" evidence="1">
    <location>
        <begin position="69"/>
        <end position="95"/>
    </location>
</feature>
<evidence type="ECO:0000256" key="2">
    <source>
        <dbReference type="SAM" id="SignalP"/>
    </source>
</evidence>
<accession>A0A401WXK8</accession>
<feature type="chain" id="PRO_5019433185" evidence="2">
    <location>
        <begin position="36"/>
        <end position="225"/>
    </location>
</feature>
<reference evidence="3 4" key="1">
    <citation type="submission" date="2016-06" db="EMBL/GenBank/DDBJ databases">
        <title>Acetobacter pasteurianus NBRC 3188 whole genome sequencing project.</title>
        <authorList>
            <person name="Matsutani M."/>
            <person name="Shiwa Y."/>
            <person name="Okamoto-Kainuma A."/>
            <person name="Ishikawa M."/>
            <person name="Koizumi Y."/>
            <person name="Yoshikawa H."/>
            <person name="Yakushi T."/>
            <person name="Matsushita K."/>
        </authorList>
    </citation>
    <scope>NUCLEOTIDE SEQUENCE [LARGE SCALE GENOMIC DNA]</scope>
    <source>
        <strain evidence="3 4">NBRC 3188</strain>
    </source>
</reference>
<name>A0A401WXK8_ACEPA</name>
<evidence type="ECO:0000313" key="3">
    <source>
        <dbReference type="EMBL" id="GCD54089.1"/>
    </source>
</evidence>
<keyword evidence="2" id="KW-0732">Signal</keyword>
<protein>
    <submittedName>
        <fullName evidence="3">Uncharacterized protein</fullName>
    </submittedName>
</protein>
<comment type="caution">
    <text evidence="3">The sequence shown here is derived from an EMBL/GenBank/DDBJ whole genome shotgun (WGS) entry which is preliminary data.</text>
</comment>
<sequence>MVRIDGLTNKVSRRGMPFVCVQLLTLILPPPMALASDHDSQPALLGTSSPEDFNFTTYANGDVTLNTDNGSVLESKADDGEGASSSHEANSFVGTSVDPETAARIKVVRSHPNPEFTKDLQPGDALYEGMVNHAHLYIDLCDASKKVCISALAQAYGQSCEQSLADSYGYSHSFVLEHSPDHSNPMRYTSWHCVLEMPSDEDMLADGISGKPGKTAKVDASVTPQ</sequence>
<organism evidence="3 4">
    <name type="scientific">Acetobacter pasteurianus NBRC 3188</name>
    <dbReference type="NCBI Taxonomy" id="1226663"/>
    <lineage>
        <taxon>Bacteria</taxon>
        <taxon>Pseudomonadati</taxon>
        <taxon>Pseudomonadota</taxon>
        <taxon>Alphaproteobacteria</taxon>
        <taxon>Acetobacterales</taxon>
        <taxon>Acetobacteraceae</taxon>
        <taxon>Acetobacter</taxon>
    </lineage>
</organism>
<proteinExistence type="predicted"/>
<dbReference type="AlphaFoldDB" id="A0A401WXK8"/>
<dbReference type="EMBL" id="BDES01000076">
    <property type="protein sequence ID" value="GCD54089.1"/>
    <property type="molecule type" value="Genomic_DNA"/>
</dbReference>
<evidence type="ECO:0000313" key="4">
    <source>
        <dbReference type="Proteomes" id="UP000287300"/>
    </source>
</evidence>
<dbReference type="Proteomes" id="UP000287300">
    <property type="component" value="Unassembled WGS sequence"/>
</dbReference>